<feature type="domain" description="LysM" evidence="3">
    <location>
        <begin position="425"/>
        <end position="471"/>
    </location>
</feature>
<feature type="domain" description="LysM" evidence="3">
    <location>
        <begin position="566"/>
        <end position="612"/>
    </location>
</feature>
<evidence type="ECO:0000256" key="1">
    <source>
        <dbReference type="ARBA" id="ARBA00022669"/>
    </source>
</evidence>
<dbReference type="EMBL" id="JACAZI010000017">
    <property type="protein sequence ID" value="KAF7342008.1"/>
    <property type="molecule type" value="Genomic_DNA"/>
</dbReference>
<dbReference type="SMART" id="SM00257">
    <property type="entry name" value="LysM"/>
    <property type="match status" value="7"/>
</dbReference>
<keyword evidence="2" id="KW-0843">Virulence</keyword>
<dbReference type="GO" id="GO:0008061">
    <property type="term" value="F:chitin binding"/>
    <property type="evidence" value="ECO:0007669"/>
    <property type="project" value="UniProtKB-KW"/>
</dbReference>
<protein>
    <submittedName>
        <fullName evidence="4">LysM domain protein</fullName>
    </submittedName>
</protein>
<feature type="domain" description="LysM" evidence="3">
    <location>
        <begin position="645"/>
        <end position="691"/>
    </location>
</feature>
<feature type="domain" description="LysM" evidence="3">
    <location>
        <begin position="254"/>
        <end position="300"/>
    </location>
</feature>
<dbReference type="PROSITE" id="PS51782">
    <property type="entry name" value="LYSM"/>
    <property type="match status" value="7"/>
</dbReference>
<dbReference type="InterPro" id="IPR018392">
    <property type="entry name" value="LysM"/>
</dbReference>
<dbReference type="OrthoDB" id="5985073at2759"/>
<gene>
    <name evidence="4" type="ORF">MVEN_01788000</name>
</gene>
<dbReference type="Pfam" id="PF01476">
    <property type="entry name" value="LysM"/>
    <property type="match status" value="6"/>
</dbReference>
<dbReference type="Gene3D" id="3.10.350.10">
    <property type="entry name" value="LysM domain"/>
    <property type="match status" value="7"/>
</dbReference>
<evidence type="ECO:0000313" key="4">
    <source>
        <dbReference type="EMBL" id="KAF7342008.1"/>
    </source>
</evidence>
<sequence length="693" mass="72440">MAQISLYSSGIFNDSPISAGCASALNGALACDPYWIELTSADLYVPLGDNSTQAALCSDACKTSLASYHNTVASACAHDPNPWSGIPATWASDAIWSTFNRTCLKDPVSNIFCTDYIANITTDIDGDLNSLPQAQKCSPCVLNLMKQAQGTAFSNYSPLHVDDWLAVQQACGVSFPTDVQPPVANLSTPIVANTSGTSQCLSGNLYTVQSGDNCQTIAASKNVATGTLQSINNIFPDCSNLIAGVQICIPQPCQAYLVKPGDTCWSIASSIGITVTTLLGYNPTINPSCTNLLSGFNICLSPAAGTYTPTTIAGATVTKTDTFATSTIPPPGPTPFRTTPNCGKYYQVKTDDFCQLISLNASIPVALFEQINPSIDAGCDNLVPGFYYCVFPTADWNATAIDNGTSTTVAPPAPTPPGTTGACFLWHVIVSGDTCTAIEQQFGVTLAQLRAWNPQLSSDCTNLLLGEAYCVNGASTSSTTTITSPTSTVAPPAPTPPGTTGACFLWHVIVSGDTCTAIEQQFGVTLAQLRAWNPQLSSDCTNLLLGEATVAPPAPTPPGTTGACFLWHVIVSGDTCTAIEQQFGVTLAQLRAWNPQLSSDCTNLLLREAYCVDGASTSSTTITSPTSTVAPPAPTPPGTTGACFLWHVIVSGDTCTAIEQQFGVTLAQLRAWNPQLSSDCTNLLLGEAYCVKA</sequence>
<keyword evidence="1" id="KW-0147">Chitin-binding</keyword>
<accession>A0A8H6XIU1</accession>
<evidence type="ECO:0000256" key="2">
    <source>
        <dbReference type="ARBA" id="ARBA00023026"/>
    </source>
</evidence>
<feature type="domain" description="LysM" evidence="3">
    <location>
        <begin position="344"/>
        <end position="390"/>
    </location>
</feature>
<proteinExistence type="predicted"/>
<dbReference type="SUPFAM" id="SSF54106">
    <property type="entry name" value="LysM domain"/>
    <property type="match status" value="6"/>
</dbReference>
<dbReference type="InterPro" id="IPR052210">
    <property type="entry name" value="LysM1-like"/>
</dbReference>
<dbReference type="PANTHER" id="PTHR34997">
    <property type="entry name" value="AM15"/>
    <property type="match status" value="1"/>
</dbReference>
<feature type="domain" description="LysM" evidence="3">
    <location>
        <begin position="505"/>
        <end position="551"/>
    </location>
</feature>
<dbReference type="CDD" id="cd00118">
    <property type="entry name" value="LysM"/>
    <property type="match status" value="6"/>
</dbReference>
<reference evidence="4" key="1">
    <citation type="submission" date="2020-05" db="EMBL/GenBank/DDBJ databases">
        <title>Mycena genomes resolve the evolution of fungal bioluminescence.</title>
        <authorList>
            <person name="Tsai I.J."/>
        </authorList>
    </citation>
    <scope>NUCLEOTIDE SEQUENCE</scope>
    <source>
        <strain evidence="4">CCC161011</strain>
    </source>
</reference>
<evidence type="ECO:0000259" key="3">
    <source>
        <dbReference type="PROSITE" id="PS51782"/>
    </source>
</evidence>
<comment type="caution">
    <text evidence="4">The sequence shown here is derived from an EMBL/GenBank/DDBJ whole genome shotgun (WGS) entry which is preliminary data.</text>
</comment>
<keyword evidence="5" id="KW-1185">Reference proteome</keyword>
<dbReference type="PANTHER" id="PTHR34997:SF1">
    <property type="entry name" value="PEPTIDOGLYCAN-BINDING LYSIN DOMAIN"/>
    <property type="match status" value="1"/>
</dbReference>
<organism evidence="4 5">
    <name type="scientific">Mycena venus</name>
    <dbReference type="NCBI Taxonomy" id="2733690"/>
    <lineage>
        <taxon>Eukaryota</taxon>
        <taxon>Fungi</taxon>
        <taxon>Dikarya</taxon>
        <taxon>Basidiomycota</taxon>
        <taxon>Agaricomycotina</taxon>
        <taxon>Agaricomycetes</taxon>
        <taxon>Agaricomycetidae</taxon>
        <taxon>Agaricales</taxon>
        <taxon>Marasmiineae</taxon>
        <taxon>Mycenaceae</taxon>
        <taxon>Mycena</taxon>
    </lineage>
</organism>
<dbReference type="AlphaFoldDB" id="A0A8H6XIU1"/>
<feature type="domain" description="LysM" evidence="3">
    <location>
        <begin position="204"/>
        <end position="249"/>
    </location>
</feature>
<dbReference type="InterPro" id="IPR036779">
    <property type="entry name" value="LysM_dom_sf"/>
</dbReference>
<evidence type="ECO:0000313" key="5">
    <source>
        <dbReference type="Proteomes" id="UP000620124"/>
    </source>
</evidence>
<name>A0A8H6XIU1_9AGAR</name>
<dbReference type="Proteomes" id="UP000620124">
    <property type="component" value="Unassembled WGS sequence"/>
</dbReference>